<name>A0A365PAV4_9ACTN</name>
<evidence type="ECO:0000313" key="1">
    <source>
        <dbReference type="EMBL" id="RBA37150.1"/>
    </source>
</evidence>
<dbReference type="EMBL" id="QNTT01000015">
    <property type="protein sequence ID" value="RBA37150.1"/>
    <property type="molecule type" value="Genomic_DNA"/>
</dbReference>
<protein>
    <recommendedName>
        <fullName evidence="3">Type II toxin-antitoxin system RelE/ParE family toxin</fullName>
    </recommendedName>
</protein>
<accession>A0A365PAV4</accession>
<evidence type="ECO:0008006" key="3">
    <source>
        <dbReference type="Google" id="ProtNLM"/>
    </source>
</evidence>
<dbReference type="SUPFAM" id="SSF143011">
    <property type="entry name" value="RelE-like"/>
    <property type="match status" value="1"/>
</dbReference>
<reference evidence="1 2" key="1">
    <citation type="submission" date="2018-06" db="EMBL/GenBank/DDBJ databases">
        <title>Whole genome sequencing of four bacterial strains from South Shetland trench revealing bio-synthetic gene clusters.</title>
        <authorList>
            <person name="Abdel-Mageed W.M."/>
            <person name="Lehri B."/>
            <person name="Jarmusch S.A."/>
            <person name="Miranda K."/>
            <person name="Goodfellow M."/>
            <person name="Jaspars M."/>
            <person name="Karlyshev A.V."/>
        </authorList>
    </citation>
    <scope>NUCLEOTIDE SEQUENCE [LARGE SCALE GENOMIC DNA]</scope>
    <source>
        <strain evidence="1 2">SST1</strain>
    </source>
</reference>
<comment type="caution">
    <text evidence="1">The sequence shown here is derived from an EMBL/GenBank/DDBJ whole genome shotgun (WGS) entry which is preliminary data.</text>
</comment>
<dbReference type="AlphaFoldDB" id="A0A365PAV4"/>
<sequence length="99" mass="11008">MAPPFVLAFSVEAQQTLVDLKRPQHGKKKKKVDKALKLLQDAGPGYPGLNSHKLNGLTGPGGADLWDSYVENNTPSAWRIYWVYGDNDYIFVVEIGPHK</sequence>
<evidence type="ECO:0000313" key="2">
    <source>
        <dbReference type="Proteomes" id="UP000252187"/>
    </source>
</evidence>
<proteinExistence type="predicted"/>
<dbReference type="InterPro" id="IPR035093">
    <property type="entry name" value="RelE/ParE_toxin_dom_sf"/>
</dbReference>
<gene>
    <name evidence="1" type="ORF">DQ226_07525</name>
</gene>
<organism evidence="1 2">
    <name type="scientific">Dietzia maris</name>
    <dbReference type="NCBI Taxonomy" id="37915"/>
    <lineage>
        <taxon>Bacteria</taxon>
        <taxon>Bacillati</taxon>
        <taxon>Actinomycetota</taxon>
        <taxon>Actinomycetes</taxon>
        <taxon>Mycobacteriales</taxon>
        <taxon>Dietziaceae</taxon>
        <taxon>Dietzia</taxon>
    </lineage>
</organism>
<dbReference type="Proteomes" id="UP000252187">
    <property type="component" value="Unassembled WGS sequence"/>
</dbReference>